<name>A0A8H6MM65_9PEZI</name>
<dbReference type="Proteomes" id="UP000652219">
    <property type="component" value="Unassembled WGS sequence"/>
</dbReference>
<feature type="domain" description="Heterokaryon incompatibility" evidence="1">
    <location>
        <begin position="17"/>
        <end position="193"/>
    </location>
</feature>
<evidence type="ECO:0000313" key="2">
    <source>
        <dbReference type="EMBL" id="KAF6798870.1"/>
    </source>
</evidence>
<dbReference type="Pfam" id="PF06985">
    <property type="entry name" value="HET"/>
    <property type="match status" value="1"/>
</dbReference>
<sequence>MDEGIICHIALDESPHYHALSYVWGDPKVKRLVRLDGQGFFVTLNLYSALRKLQSIPPRDGISFNLFWIDAICVNQADAAEKNVQVPRMGTIYKEADVVFVWLSILRKSEGPDIHTATLHKAVRPKEANLAAEEAFMGYRAQVGMGYIPGKAPDGEETLDSQRLVNEAQGKSKPQDSIFSLGPVTSWFRRYWTHNHAARMHSAIFKLGTIHP</sequence>
<dbReference type="InterPro" id="IPR052895">
    <property type="entry name" value="HetReg/Transcr_Mod"/>
</dbReference>
<dbReference type="PANTHER" id="PTHR24148">
    <property type="entry name" value="ANKYRIN REPEAT DOMAIN-CONTAINING PROTEIN 39 HOMOLOG-RELATED"/>
    <property type="match status" value="1"/>
</dbReference>
<gene>
    <name evidence="2" type="ORF">CSOJ01_12573</name>
</gene>
<proteinExistence type="predicted"/>
<organism evidence="2 3">
    <name type="scientific">Colletotrichum sojae</name>
    <dbReference type="NCBI Taxonomy" id="2175907"/>
    <lineage>
        <taxon>Eukaryota</taxon>
        <taxon>Fungi</taxon>
        <taxon>Dikarya</taxon>
        <taxon>Ascomycota</taxon>
        <taxon>Pezizomycotina</taxon>
        <taxon>Sordariomycetes</taxon>
        <taxon>Hypocreomycetidae</taxon>
        <taxon>Glomerellales</taxon>
        <taxon>Glomerellaceae</taxon>
        <taxon>Colletotrichum</taxon>
        <taxon>Colletotrichum orchidearum species complex</taxon>
    </lineage>
</organism>
<dbReference type="PANTHER" id="PTHR24148:SF64">
    <property type="entry name" value="HETEROKARYON INCOMPATIBILITY DOMAIN-CONTAINING PROTEIN"/>
    <property type="match status" value="1"/>
</dbReference>
<protein>
    <submittedName>
        <fullName evidence="2">Heterokaryon incompatibility protein</fullName>
    </submittedName>
</protein>
<comment type="caution">
    <text evidence="2">The sequence shown here is derived from an EMBL/GenBank/DDBJ whole genome shotgun (WGS) entry which is preliminary data.</text>
</comment>
<reference evidence="2 3" key="1">
    <citation type="journal article" date="2020" name="Phytopathology">
        <title>Genome Sequence Resources of Colletotrichum truncatum, C. plurivorum, C. musicola, and C. sojae: Four Species Pathogenic to Soybean (Glycine max).</title>
        <authorList>
            <person name="Rogerio F."/>
            <person name="Boufleur T.R."/>
            <person name="Ciampi-Guillardi M."/>
            <person name="Sukno S.A."/>
            <person name="Thon M.R."/>
            <person name="Massola Junior N.S."/>
            <person name="Baroncelli R."/>
        </authorList>
    </citation>
    <scope>NUCLEOTIDE SEQUENCE [LARGE SCALE GENOMIC DNA]</scope>
    <source>
        <strain evidence="2 3">LFN0009</strain>
    </source>
</reference>
<dbReference type="EMBL" id="WIGN01000328">
    <property type="protein sequence ID" value="KAF6798870.1"/>
    <property type="molecule type" value="Genomic_DNA"/>
</dbReference>
<keyword evidence="3" id="KW-1185">Reference proteome</keyword>
<dbReference type="AlphaFoldDB" id="A0A8H6MM65"/>
<accession>A0A8H6MM65</accession>
<dbReference type="InterPro" id="IPR010730">
    <property type="entry name" value="HET"/>
</dbReference>
<evidence type="ECO:0000313" key="3">
    <source>
        <dbReference type="Proteomes" id="UP000652219"/>
    </source>
</evidence>
<evidence type="ECO:0000259" key="1">
    <source>
        <dbReference type="Pfam" id="PF06985"/>
    </source>
</evidence>